<comment type="caution">
    <text evidence="2">The sequence shown here is derived from an EMBL/GenBank/DDBJ whole genome shotgun (WGS) entry which is preliminary data.</text>
</comment>
<feature type="region of interest" description="Disordered" evidence="1">
    <location>
        <begin position="1"/>
        <end position="83"/>
    </location>
</feature>
<feature type="region of interest" description="Disordered" evidence="1">
    <location>
        <begin position="369"/>
        <end position="428"/>
    </location>
</feature>
<feature type="compositionally biased region" description="Low complexity" evidence="1">
    <location>
        <begin position="38"/>
        <end position="50"/>
    </location>
</feature>
<feature type="region of interest" description="Disordered" evidence="1">
    <location>
        <begin position="204"/>
        <end position="247"/>
    </location>
</feature>
<organism evidence="2 3">
    <name type="scientific">Edaphochlamys debaryana</name>
    <dbReference type="NCBI Taxonomy" id="47281"/>
    <lineage>
        <taxon>Eukaryota</taxon>
        <taxon>Viridiplantae</taxon>
        <taxon>Chlorophyta</taxon>
        <taxon>core chlorophytes</taxon>
        <taxon>Chlorophyceae</taxon>
        <taxon>CS clade</taxon>
        <taxon>Chlamydomonadales</taxon>
        <taxon>Chlamydomonadales incertae sedis</taxon>
        <taxon>Edaphochlamys</taxon>
    </lineage>
</organism>
<gene>
    <name evidence="2" type="ORF">HYH03_011462</name>
</gene>
<keyword evidence="3" id="KW-1185">Reference proteome</keyword>
<protein>
    <submittedName>
        <fullName evidence="2">Uncharacterized protein</fullName>
    </submittedName>
</protein>
<feature type="compositionally biased region" description="Basic and acidic residues" evidence="1">
    <location>
        <begin position="1"/>
        <end position="10"/>
    </location>
</feature>
<dbReference type="Proteomes" id="UP000612055">
    <property type="component" value="Unassembled WGS sequence"/>
</dbReference>
<dbReference type="AlphaFoldDB" id="A0A835Y311"/>
<feature type="compositionally biased region" description="Low complexity" evidence="1">
    <location>
        <begin position="371"/>
        <end position="394"/>
    </location>
</feature>
<sequence>MWWFDRRGRGEGGACCEDAPRRGEAPPTHHTAHDHSNNNKSTSDSSSSSSKHIRDKSGQKTTTGHGERHGHGSGHGRTEGYPEDCLTVRHDDVNHYYNLQYVARLDHPPEAVYRLLTHPTDGYAFFRGIKPLYREVLEDDGHGRRVVAVGLRAAVRVLFLTFHAEVHSHVEEDDEALTIRSHLVRSGTMKRFSTAWSIRPIYPPPDGPTVPSAATAPSAPSPQPPHSAPSPSAVSGSPPTPTPALLPAPPLEALAARMAGAWGGLAALLQPGSGPLAAFSSAPPASASAASPSAASLFSLPFSLPFVSAPSAPSSAPAAPSAPACMATYEEAVLPRGHVPRVARGAVRNMCSSQARRVMEDVRRELDRRAAAAARGEPEELAAAGGQQQQQGRRGQQGKGRRQGGAEGDGEGAKGRGRCRRGGEEEPLEGVAERIVASALLPAPTPALAPAPTPPPRMALACISSSASSASSSSSIRAPAASSFSSASTASSLPCTSSHPTWLPRPLGRAGPRAGVAQGWALPWGACGGGWAQQGEARCRGGVWAAGAGASARAGADAAECA</sequence>
<dbReference type="Gene3D" id="3.30.530.20">
    <property type="match status" value="1"/>
</dbReference>
<feature type="compositionally biased region" description="Basic and acidic residues" evidence="1">
    <location>
        <begin position="65"/>
        <end position="83"/>
    </location>
</feature>
<feature type="compositionally biased region" description="Pro residues" evidence="1">
    <location>
        <begin position="238"/>
        <end position="247"/>
    </location>
</feature>
<feature type="compositionally biased region" description="Low complexity" evidence="1">
    <location>
        <begin position="209"/>
        <end position="218"/>
    </location>
</feature>
<reference evidence="2" key="1">
    <citation type="journal article" date="2020" name="bioRxiv">
        <title>Comparative genomics of Chlamydomonas.</title>
        <authorList>
            <person name="Craig R.J."/>
            <person name="Hasan A.R."/>
            <person name="Ness R.W."/>
            <person name="Keightley P.D."/>
        </authorList>
    </citation>
    <scope>NUCLEOTIDE SEQUENCE</scope>
    <source>
        <strain evidence="2">CCAP 11/70</strain>
    </source>
</reference>
<feature type="compositionally biased region" description="Pro residues" evidence="1">
    <location>
        <begin position="219"/>
        <end position="228"/>
    </location>
</feature>
<dbReference type="PANTHER" id="PTHR31385:SF1">
    <property type="entry name" value="PUTATIVE (DUF220)-RELATED"/>
    <property type="match status" value="1"/>
</dbReference>
<dbReference type="InterPro" id="IPR023393">
    <property type="entry name" value="START-like_dom_sf"/>
</dbReference>
<accession>A0A835Y311</accession>
<name>A0A835Y311_9CHLO</name>
<evidence type="ECO:0000313" key="3">
    <source>
        <dbReference type="Proteomes" id="UP000612055"/>
    </source>
</evidence>
<dbReference type="SUPFAM" id="SSF55961">
    <property type="entry name" value="Bet v1-like"/>
    <property type="match status" value="1"/>
</dbReference>
<dbReference type="EMBL" id="JAEHOE010000065">
    <property type="protein sequence ID" value="KAG2490159.1"/>
    <property type="molecule type" value="Genomic_DNA"/>
</dbReference>
<evidence type="ECO:0000313" key="2">
    <source>
        <dbReference type="EMBL" id="KAG2490159.1"/>
    </source>
</evidence>
<evidence type="ECO:0000256" key="1">
    <source>
        <dbReference type="SAM" id="MobiDB-lite"/>
    </source>
</evidence>
<dbReference type="PANTHER" id="PTHR31385">
    <property type="entry name" value="PUTATIVE (DUF220)-RELATED"/>
    <property type="match status" value="1"/>
</dbReference>
<feature type="compositionally biased region" description="Gly residues" evidence="1">
    <location>
        <begin position="395"/>
        <end position="407"/>
    </location>
</feature>
<proteinExistence type="predicted"/>